<sequence>MGQRHQLFVIAKINGRYRGLAAIHHQSLYGVTALEACINILRILQSPANRIALSHELRHAARLKEEDWSRKIGFAKVSVADIPFPFILTCLVVGAGLRAKDSYHARVHNLPFNLSFDGSDNNDGITVFDVTEVTQVRYCFVSLDSSDSDEEEGGAPPKPPAMTPLTGPRYLWGYYRKDDQSKQEKFKDLVKNFQALPLIDGRALYSAWPDKEEISGQKESNFVDSEISSLKASSLVKVLNSAIASSPSELPQILETASLLSDFHPAAKSKLYADPTDVSNSASARRILSSILKKENTIDLGPFELTTEQILEVLEEASKDPIDVISLNFSGNLNITESFLKEILIKFPRLETLYLLNTPQISLEKKIGLLRGTTIQLYDTELLALPFVKEDDGMMHGFNKFEPRLIPLYGYIKPVINQMIIMACCDTKLAPRDIDGGLNIESMFDKGILLNTFAGIAQYVHYAMKQQPYLDIAVMNPPAPNIAKQLAMPHTFEDNENSFAVGTISDYLYRTPNDSWSLSHIGGWWKKYSKIAPGEWTLAVIGETDRWDGPRKECAKVRYAFVSAAPPTDTEDSTLDSYVPKFIIRDFRGFLESIIPDTSDQQQILEIWNRAVEPTTPSSALKLSGRQEVESLMRALAYPVNDPGELENPGITSSRSASRASSISID</sequence>
<reference evidence="2 3" key="1">
    <citation type="submission" date="2017-12" db="EMBL/GenBank/DDBJ databases">
        <title>Comparative genomics of Botrytis spp.</title>
        <authorList>
            <person name="Valero-Jimenez C.A."/>
            <person name="Tapia P."/>
            <person name="Veloso J."/>
            <person name="Silva-Moreno E."/>
            <person name="Staats M."/>
            <person name="Valdes J.H."/>
            <person name="Van Kan J.A.L."/>
        </authorList>
    </citation>
    <scope>NUCLEOTIDE SEQUENCE [LARGE SCALE GENOMIC DNA]</scope>
    <source>
        <strain evidence="2 3">Bt9001</strain>
    </source>
</reference>
<gene>
    <name evidence="2" type="ORF">BTUL_0082g00540</name>
</gene>
<name>A0A4Z1EPM6_9HELO</name>
<comment type="caution">
    <text evidence="2">The sequence shown here is derived from an EMBL/GenBank/DDBJ whole genome shotgun (WGS) entry which is preliminary data.</text>
</comment>
<evidence type="ECO:0000313" key="3">
    <source>
        <dbReference type="Proteomes" id="UP000297777"/>
    </source>
</evidence>
<dbReference type="OrthoDB" id="3515175at2759"/>
<evidence type="ECO:0000256" key="1">
    <source>
        <dbReference type="SAM" id="MobiDB-lite"/>
    </source>
</evidence>
<dbReference type="Proteomes" id="UP000297777">
    <property type="component" value="Unassembled WGS sequence"/>
</dbReference>
<proteinExistence type="predicted"/>
<evidence type="ECO:0000313" key="2">
    <source>
        <dbReference type="EMBL" id="TGO12808.1"/>
    </source>
</evidence>
<feature type="region of interest" description="Disordered" evidence="1">
    <location>
        <begin position="145"/>
        <end position="164"/>
    </location>
</feature>
<dbReference type="AlphaFoldDB" id="A0A4Z1EPM6"/>
<dbReference type="EMBL" id="PQXH01000082">
    <property type="protein sequence ID" value="TGO12808.1"/>
    <property type="molecule type" value="Genomic_DNA"/>
</dbReference>
<keyword evidence="3" id="KW-1185">Reference proteome</keyword>
<feature type="compositionally biased region" description="Low complexity" evidence="1">
    <location>
        <begin position="653"/>
        <end position="666"/>
    </location>
</feature>
<accession>A0A4Z1EPM6</accession>
<feature type="region of interest" description="Disordered" evidence="1">
    <location>
        <begin position="640"/>
        <end position="666"/>
    </location>
</feature>
<protein>
    <submittedName>
        <fullName evidence="2">Uncharacterized protein</fullName>
    </submittedName>
</protein>
<organism evidence="2 3">
    <name type="scientific">Botrytis tulipae</name>
    <dbReference type="NCBI Taxonomy" id="87230"/>
    <lineage>
        <taxon>Eukaryota</taxon>
        <taxon>Fungi</taxon>
        <taxon>Dikarya</taxon>
        <taxon>Ascomycota</taxon>
        <taxon>Pezizomycotina</taxon>
        <taxon>Leotiomycetes</taxon>
        <taxon>Helotiales</taxon>
        <taxon>Sclerotiniaceae</taxon>
        <taxon>Botrytis</taxon>
    </lineage>
</organism>